<dbReference type="EMBL" id="FNGV01000022">
    <property type="protein sequence ID" value="SDN06614.1"/>
    <property type="molecule type" value="Genomic_DNA"/>
</dbReference>
<proteinExistence type="predicted"/>
<dbReference type="OrthoDB" id="1036397at2"/>
<dbReference type="STRING" id="192904.SAMN04488514_1224"/>
<protein>
    <submittedName>
        <fullName evidence="1">Uncharacterized protein</fullName>
    </submittedName>
</protein>
<reference evidence="2" key="1">
    <citation type="submission" date="2016-10" db="EMBL/GenBank/DDBJ databases">
        <authorList>
            <person name="Varghese N."/>
            <person name="Submissions S."/>
        </authorList>
    </citation>
    <scope>NUCLEOTIDE SEQUENCE [LARGE SCALE GENOMIC DNA]</scope>
    <source>
        <strain evidence="2">DSM 19886</strain>
    </source>
</reference>
<evidence type="ECO:0000313" key="2">
    <source>
        <dbReference type="Proteomes" id="UP000199440"/>
    </source>
</evidence>
<accession>A0A1G9YBV5</accession>
<sequence>MKTVLVFKTSVTRKKQIRRLRPLLNNLIDPNDYWNFDLEDCDNILRVETQQLGADIISTTLKTQGFFCEELP</sequence>
<dbReference type="RefSeq" id="WP_089895608.1">
    <property type="nucleotide sequence ID" value="NZ_FNGV01000022.1"/>
</dbReference>
<dbReference type="AlphaFoldDB" id="A0A1G9YBV5"/>
<evidence type="ECO:0000313" key="1">
    <source>
        <dbReference type="EMBL" id="SDN06614.1"/>
    </source>
</evidence>
<name>A0A1G9YBV5_9FLAO</name>
<keyword evidence="2" id="KW-1185">Reference proteome</keyword>
<gene>
    <name evidence="1" type="ORF">SAMN04488514_1224</name>
</gene>
<dbReference type="Proteomes" id="UP000199440">
    <property type="component" value="Unassembled WGS sequence"/>
</dbReference>
<organism evidence="1 2">
    <name type="scientific">Kriegella aquimaris</name>
    <dbReference type="NCBI Taxonomy" id="192904"/>
    <lineage>
        <taxon>Bacteria</taxon>
        <taxon>Pseudomonadati</taxon>
        <taxon>Bacteroidota</taxon>
        <taxon>Flavobacteriia</taxon>
        <taxon>Flavobacteriales</taxon>
        <taxon>Flavobacteriaceae</taxon>
        <taxon>Kriegella</taxon>
    </lineage>
</organism>